<protein>
    <submittedName>
        <fullName evidence="4">Putative acetyltransferase</fullName>
    </submittedName>
</protein>
<evidence type="ECO:0000256" key="1">
    <source>
        <dbReference type="ARBA" id="ARBA00022679"/>
    </source>
</evidence>
<dbReference type="Gene3D" id="3.40.630.30">
    <property type="match status" value="1"/>
</dbReference>
<keyword evidence="5" id="KW-1185">Reference proteome</keyword>
<reference evidence="4 5" key="1">
    <citation type="submission" date="2015-11" db="EMBL/GenBank/DDBJ databases">
        <authorList>
            <person name="Zhang Y."/>
            <person name="Guo Z."/>
        </authorList>
    </citation>
    <scope>NUCLEOTIDE SEQUENCE [LARGE SCALE GENOMIC DNA]</scope>
    <source>
        <strain evidence="4 5">KCTC 32221</strain>
    </source>
</reference>
<keyword evidence="1 4" id="KW-0808">Transferase</keyword>
<evidence type="ECO:0000313" key="5">
    <source>
        <dbReference type="Proteomes" id="UP000065641"/>
    </source>
</evidence>
<dbReference type="OrthoDB" id="9796171at2"/>
<dbReference type="SUPFAM" id="SSF55729">
    <property type="entry name" value="Acyl-CoA N-acyltransferases (Nat)"/>
    <property type="match status" value="1"/>
</dbReference>
<feature type="domain" description="N-acetyltransferase" evidence="3">
    <location>
        <begin position="44"/>
        <end position="187"/>
    </location>
</feature>
<evidence type="ECO:0000259" key="3">
    <source>
        <dbReference type="PROSITE" id="PS51186"/>
    </source>
</evidence>
<dbReference type="PANTHER" id="PTHR43420:SF47">
    <property type="entry name" value="N-ACETYLTRANSFERASE DOMAIN-CONTAINING PROTEIN"/>
    <property type="match status" value="1"/>
</dbReference>
<name>A0A0S2KGL1_9GAMM</name>
<dbReference type="PROSITE" id="PS51186">
    <property type="entry name" value="GNAT"/>
    <property type="match status" value="1"/>
</dbReference>
<keyword evidence="2" id="KW-0012">Acyltransferase</keyword>
<dbReference type="KEGG" id="pspi:PS2015_2849"/>
<dbReference type="InterPro" id="IPR000182">
    <property type="entry name" value="GNAT_dom"/>
</dbReference>
<dbReference type="EMBL" id="CP013189">
    <property type="protein sequence ID" value="ALO47479.1"/>
    <property type="molecule type" value="Genomic_DNA"/>
</dbReference>
<dbReference type="InterPro" id="IPR016181">
    <property type="entry name" value="Acyl_CoA_acyltransferase"/>
</dbReference>
<dbReference type="CDD" id="cd04301">
    <property type="entry name" value="NAT_SF"/>
    <property type="match status" value="1"/>
</dbReference>
<dbReference type="GO" id="GO:0016747">
    <property type="term" value="F:acyltransferase activity, transferring groups other than amino-acyl groups"/>
    <property type="evidence" value="ECO:0007669"/>
    <property type="project" value="InterPro"/>
</dbReference>
<dbReference type="Pfam" id="PF13673">
    <property type="entry name" value="Acetyltransf_10"/>
    <property type="match status" value="1"/>
</dbReference>
<proteinExistence type="predicted"/>
<dbReference type="InterPro" id="IPR050680">
    <property type="entry name" value="YpeA/RimI_acetyltransf"/>
</dbReference>
<accession>A0A0S2KGL1</accession>
<sequence>MADSESQSRSTLPMAADDCAEVVRQRFAGRPAVPGQPEPDGEGFQVRRIEYGSDLYKALLELRQRVLRAPLGLSLWDENLTLESQQWHFAFLDTVGRPVACLTVVPLEGTRAKLRQMAVQPDCQGRGLGRQLLQAVEKVLKQDGFKTLELHARQSAVPFYEKSGYRVYGDIFQEVTIPHLKMARQLV</sequence>
<dbReference type="RefSeq" id="WP_058022867.1">
    <property type="nucleotide sequence ID" value="NZ_CP013189.1"/>
</dbReference>
<dbReference type="Proteomes" id="UP000065641">
    <property type="component" value="Chromosome"/>
</dbReference>
<organism evidence="4 5">
    <name type="scientific">Pseudohongiella spirulinae</name>
    <dbReference type="NCBI Taxonomy" id="1249552"/>
    <lineage>
        <taxon>Bacteria</taxon>
        <taxon>Pseudomonadati</taxon>
        <taxon>Pseudomonadota</taxon>
        <taxon>Gammaproteobacteria</taxon>
        <taxon>Pseudomonadales</taxon>
        <taxon>Pseudohongiellaceae</taxon>
        <taxon>Pseudohongiella</taxon>
    </lineage>
</organism>
<dbReference type="STRING" id="1249552.PS2015_2849"/>
<dbReference type="AlphaFoldDB" id="A0A0S2KGL1"/>
<evidence type="ECO:0000256" key="2">
    <source>
        <dbReference type="ARBA" id="ARBA00023315"/>
    </source>
</evidence>
<evidence type="ECO:0000313" key="4">
    <source>
        <dbReference type="EMBL" id="ALO47479.1"/>
    </source>
</evidence>
<dbReference type="PANTHER" id="PTHR43420">
    <property type="entry name" value="ACETYLTRANSFERASE"/>
    <property type="match status" value="1"/>
</dbReference>
<gene>
    <name evidence="4" type="ORF">PS2015_2849</name>
</gene>